<dbReference type="InterPro" id="IPR008258">
    <property type="entry name" value="Transglycosylase_SLT_dom_1"/>
</dbReference>
<dbReference type="GeneID" id="91530195"/>
<dbReference type="EMBL" id="SRRU01000003">
    <property type="protein sequence ID" value="TGN84652.1"/>
    <property type="molecule type" value="Genomic_DNA"/>
</dbReference>
<dbReference type="AlphaFoldDB" id="A0A4Z1DNJ1"/>
<keyword evidence="3" id="KW-1185">Reference proteome</keyword>
<organism evidence="2 3">
    <name type="scientific">Streptomyces griseoluteus</name>
    <dbReference type="NCBI Taxonomy" id="29306"/>
    <lineage>
        <taxon>Bacteria</taxon>
        <taxon>Bacillati</taxon>
        <taxon>Actinomycetota</taxon>
        <taxon>Actinomycetes</taxon>
        <taxon>Kitasatosporales</taxon>
        <taxon>Streptomycetaceae</taxon>
        <taxon>Streptomyces</taxon>
    </lineage>
</organism>
<dbReference type="InterPro" id="IPR036365">
    <property type="entry name" value="PGBD-like_sf"/>
</dbReference>
<dbReference type="Pfam" id="PF01464">
    <property type="entry name" value="SLT"/>
    <property type="match status" value="1"/>
</dbReference>
<gene>
    <name evidence="2" type="ORF">E5082_09715</name>
</gene>
<sequence length="363" mass="39091">MPEPPWSDLATRRLAGRAWPRQAFRLIAQPPDLDATGRGELSRLLQVQAAPTAFIDALGEAAVDLLRLESTRLRRPVFLDVTAINYGNSPGQKHVLPRLHATLVGRMVEVRGTGTVSDEQLRQDRPPNLEGGMMVALSNVRFGKRNDDVKVTQMGLIEVGISIPAGATGFFGEQTRSAYAEWQRKLGFTGSAADGFPGCSSLAKLGARTGFAVDCRHPGAITKGAVRFSKNSGVATGKPTARQFAEQACDRTGAPRSWVTGVDNGANLLTLMLRESTFTPNAVNPDDSNATGPVQVDGARLNCSRGYAQVIPSTFAANHQAGTSDRIYDPVANVAAAINYIWRRYGDISRVQQANPHRDPAPY</sequence>
<proteinExistence type="predicted"/>
<dbReference type="InterPro" id="IPR023346">
    <property type="entry name" value="Lysozyme-like_dom_sf"/>
</dbReference>
<name>A0A4Z1DNJ1_STRGP</name>
<protein>
    <recommendedName>
        <fullName evidence="1">Transglycosylase SLT domain-containing protein</fullName>
    </recommendedName>
</protein>
<dbReference type="SUPFAM" id="SSF47090">
    <property type="entry name" value="PGBD-like"/>
    <property type="match status" value="1"/>
</dbReference>
<evidence type="ECO:0000313" key="2">
    <source>
        <dbReference type="EMBL" id="TGN84652.1"/>
    </source>
</evidence>
<dbReference type="Gene3D" id="1.10.530.10">
    <property type="match status" value="1"/>
</dbReference>
<dbReference type="Gene3D" id="1.10.101.10">
    <property type="entry name" value="PGBD-like superfamily/PGBD"/>
    <property type="match status" value="1"/>
</dbReference>
<dbReference type="InterPro" id="IPR036366">
    <property type="entry name" value="PGBDSf"/>
</dbReference>
<dbReference type="RefSeq" id="WP_135790875.1">
    <property type="nucleotide sequence ID" value="NZ_BNBQ01000003.1"/>
</dbReference>
<dbReference type="SUPFAM" id="SSF53955">
    <property type="entry name" value="Lysozyme-like"/>
    <property type="match status" value="1"/>
</dbReference>
<dbReference type="Proteomes" id="UP000298513">
    <property type="component" value="Unassembled WGS sequence"/>
</dbReference>
<accession>A0A4Z1DNJ1</accession>
<feature type="domain" description="Transglycosylase SLT" evidence="1">
    <location>
        <begin position="268"/>
        <end position="349"/>
    </location>
</feature>
<evidence type="ECO:0000259" key="1">
    <source>
        <dbReference type="Pfam" id="PF01464"/>
    </source>
</evidence>
<reference evidence="2 3" key="1">
    <citation type="submission" date="2019-04" db="EMBL/GenBank/DDBJ databases">
        <title>Streptomyces sp. nov. Bv016 isolated from bark of Buahinia variegata.</title>
        <authorList>
            <person name="Kanchanasin P."/>
            <person name="Tanasupawat S."/>
            <person name="Yuki M."/>
            <person name="Kudo T."/>
        </authorList>
    </citation>
    <scope>NUCLEOTIDE SEQUENCE [LARGE SCALE GENOMIC DNA]</scope>
    <source>
        <strain evidence="2 3">JCM 4765</strain>
    </source>
</reference>
<comment type="caution">
    <text evidence="2">The sequence shown here is derived from an EMBL/GenBank/DDBJ whole genome shotgun (WGS) entry which is preliminary data.</text>
</comment>
<evidence type="ECO:0000313" key="3">
    <source>
        <dbReference type="Proteomes" id="UP000298513"/>
    </source>
</evidence>